<keyword evidence="2" id="KW-1185">Reference proteome</keyword>
<dbReference type="AlphaFoldDB" id="A0A8J5VJC9"/>
<organism evidence="1 2">
    <name type="scientific">Zizania palustris</name>
    <name type="common">Northern wild rice</name>
    <dbReference type="NCBI Taxonomy" id="103762"/>
    <lineage>
        <taxon>Eukaryota</taxon>
        <taxon>Viridiplantae</taxon>
        <taxon>Streptophyta</taxon>
        <taxon>Embryophyta</taxon>
        <taxon>Tracheophyta</taxon>
        <taxon>Spermatophyta</taxon>
        <taxon>Magnoliopsida</taxon>
        <taxon>Liliopsida</taxon>
        <taxon>Poales</taxon>
        <taxon>Poaceae</taxon>
        <taxon>BOP clade</taxon>
        <taxon>Oryzoideae</taxon>
        <taxon>Oryzeae</taxon>
        <taxon>Zizaniinae</taxon>
        <taxon>Zizania</taxon>
    </lineage>
</organism>
<dbReference type="OrthoDB" id="75343at2759"/>
<accession>A0A8J5VJC9</accession>
<protein>
    <submittedName>
        <fullName evidence="1">Uncharacterized protein</fullName>
    </submittedName>
</protein>
<gene>
    <name evidence="1" type="ORF">GUJ93_ZPchr0009g994</name>
</gene>
<reference evidence="1" key="2">
    <citation type="submission" date="2021-02" db="EMBL/GenBank/DDBJ databases">
        <authorList>
            <person name="Kimball J.A."/>
            <person name="Haas M.W."/>
            <person name="Macchietto M."/>
            <person name="Kono T."/>
            <person name="Duquette J."/>
            <person name="Shao M."/>
        </authorList>
    </citation>
    <scope>NUCLEOTIDE SEQUENCE</scope>
    <source>
        <tissue evidence="1">Fresh leaf tissue</tissue>
    </source>
</reference>
<reference evidence="1" key="1">
    <citation type="journal article" date="2021" name="bioRxiv">
        <title>Whole Genome Assembly and Annotation of Northern Wild Rice, Zizania palustris L., Supports a Whole Genome Duplication in the Zizania Genus.</title>
        <authorList>
            <person name="Haas M."/>
            <person name="Kono T."/>
            <person name="Macchietto M."/>
            <person name="Millas R."/>
            <person name="McGilp L."/>
            <person name="Shao M."/>
            <person name="Duquette J."/>
            <person name="Hirsch C.N."/>
            <person name="Kimball J."/>
        </authorList>
    </citation>
    <scope>NUCLEOTIDE SEQUENCE</scope>
    <source>
        <tissue evidence="1">Fresh leaf tissue</tissue>
    </source>
</reference>
<evidence type="ECO:0000313" key="2">
    <source>
        <dbReference type="Proteomes" id="UP000729402"/>
    </source>
</evidence>
<dbReference type="EMBL" id="JAAALK010000289">
    <property type="protein sequence ID" value="KAG8049533.1"/>
    <property type="molecule type" value="Genomic_DNA"/>
</dbReference>
<name>A0A8J5VJC9_ZIZPA</name>
<comment type="caution">
    <text evidence="1">The sequence shown here is derived from an EMBL/GenBank/DDBJ whole genome shotgun (WGS) entry which is preliminary data.</text>
</comment>
<proteinExistence type="predicted"/>
<dbReference type="Proteomes" id="UP000729402">
    <property type="component" value="Unassembled WGS sequence"/>
</dbReference>
<sequence>MISIRPPKSLVNRNMIMEGSSLKDLVDEEIAMKTGKVAGIGSAAGTVWGGLVSLLHDGPQVGSNVKYPQLLRTGKLCGNYAASFALLGATYVGIEQTHS</sequence>
<evidence type="ECO:0000313" key="1">
    <source>
        <dbReference type="EMBL" id="KAG8049533.1"/>
    </source>
</evidence>